<dbReference type="GO" id="GO:0008658">
    <property type="term" value="F:penicillin binding"/>
    <property type="evidence" value="ECO:0007669"/>
    <property type="project" value="InterPro"/>
</dbReference>
<evidence type="ECO:0000256" key="5">
    <source>
        <dbReference type="SAM" id="Phobius"/>
    </source>
</evidence>
<feature type="transmembrane region" description="Helical" evidence="5">
    <location>
        <begin position="21"/>
        <end position="41"/>
    </location>
</feature>
<organism evidence="8 9">
    <name type="scientific">Occultella aeris</name>
    <dbReference type="NCBI Taxonomy" id="2761496"/>
    <lineage>
        <taxon>Bacteria</taxon>
        <taxon>Bacillati</taxon>
        <taxon>Actinomycetota</taxon>
        <taxon>Actinomycetes</taxon>
        <taxon>Micrococcales</taxon>
        <taxon>Ruaniaceae</taxon>
        <taxon>Occultella</taxon>
    </lineage>
</organism>
<evidence type="ECO:0000259" key="6">
    <source>
        <dbReference type="Pfam" id="PF00905"/>
    </source>
</evidence>
<dbReference type="Proteomes" id="UP000419743">
    <property type="component" value="Unassembled WGS sequence"/>
</dbReference>
<evidence type="ECO:0000313" key="9">
    <source>
        <dbReference type="Proteomes" id="UP000419743"/>
    </source>
</evidence>
<keyword evidence="8" id="KW-0328">Glycosyltransferase</keyword>
<feature type="domain" description="Penicillin-binding protein transpeptidase" evidence="6">
    <location>
        <begin position="266"/>
        <end position="570"/>
    </location>
</feature>
<dbReference type="EC" id="2.4.1.129" evidence="8"/>
<dbReference type="Gene3D" id="3.40.710.10">
    <property type="entry name" value="DD-peptidase/beta-lactamase superfamily"/>
    <property type="match status" value="1"/>
</dbReference>
<dbReference type="GO" id="GO:0005886">
    <property type="term" value="C:plasma membrane"/>
    <property type="evidence" value="ECO:0007669"/>
    <property type="project" value="TreeGrafter"/>
</dbReference>
<feature type="domain" description="Penicillin-binding protein dimerisation" evidence="7">
    <location>
        <begin position="65"/>
        <end position="224"/>
    </location>
</feature>
<dbReference type="EMBL" id="CACRYJ010000058">
    <property type="protein sequence ID" value="VZO39175.1"/>
    <property type="molecule type" value="Genomic_DNA"/>
</dbReference>
<dbReference type="GO" id="GO:0016757">
    <property type="term" value="F:glycosyltransferase activity"/>
    <property type="evidence" value="ECO:0007669"/>
    <property type="project" value="UniProtKB-KW"/>
</dbReference>
<evidence type="ECO:0000256" key="2">
    <source>
        <dbReference type="ARBA" id="ARBA00007171"/>
    </source>
</evidence>
<dbReference type="SUPFAM" id="SSF56601">
    <property type="entry name" value="beta-lactamase/transpeptidase-like"/>
    <property type="match status" value="1"/>
</dbReference>
<gene>
    <name evidence="8" type="primary">pbpB</name>
    <name evidence="8" type="ORF">HALOF300_03870</name>
</gene>
<reference evidence="8 9" key="1">
    <citation type="submission" date="2019-11" db="EMBL/GenBank/DDBJ databases">
        <authorList>
            <person name="Criscuolo A."/>
        </authorList>
    </citation>
    <scope>NUCLEOTIDE SEQUENCE [LARGE SCALE GENOMIC DNA]</scope>
    <source>
        <strain evidence="8">CIP111667</strain>
    </source>
</reference>
<accession>A0A7M4DNY9</accession>
<sequence>MSRVARGQNPFTKLGAPEKRQTVLLAALLAVMMVFAGRLIYVQAIIGPSLAQAALAERTHTYTLTGARGDIVDANGTVLATTVETYRVVVDQTQIPDFRLYDEDDEVIGYGAAAAAQVLAPVLGLDVNTLGARLVGEAGYVILATDVSPEVWQQVAALGVNGVASEDTFERVYPNGATAGSILGWVNSEGVGAAGIEQTQNEDLLGTDGRLQVEIGASGQVIPTGQQSTTPAMPGCDVQLTIDADIQWHTQQVIDDAVDTYGASWGAVVIIERSTGRIIALADSDSVDPNNPGASAVEDRGARSVTSPYEPGSTGKVLTILSALEEGVITPTSPVEDPYRLTTDNGQTFHDHTEHPDQILTPAGVLAESANTGTVNIGSLMSDATRYEYMQRLGWTEATGIGLPGESPGQLGEPETWDGRTRFANMFGQGVSVNLLQNTGVFATVANGGVHITPRLVDGYDCDGEFIENEAAEPEQVVSPESSEQMIRMLESVVDDEGTGEHAAIEGYRIAGKTGTAQVADETGQLNDVAASFVGIAPADDPDLAVGVVIYNPSSGIYGGTIAAPVFHDVTAFALQSRGVAPSTEPADPYPLTPDAS</sequence>
<evidence type="ECO:0000256" key="1">
    <source>
        <dbReference type="ARBA" id="ARBA00004370"/>
    </source>
</evidence>
<dbReference type="Pfam" id="PF00905">
    <property type="entry name" value="Transpeptidase"/>
    <property type="match status" value="1"/>
</dbReference>
<evidence type="ECO:0000313" key="8">
    <source>
        <dbReference type="EMBL" id="VZO39175.1"/>
    </source>
</evidence>
<dbReference type="Gene3D" id="3.90.1310.10">
    <property type="entry name" value="Penicillin-binding protein 2a (Domain 2)"/>
    <property type="match status" value="1"/>
</dbReference>
<comment type="caution">
    <text evidence="8">The sequence shown here is derived from an EMBL/GenBank/DDBJ whole genome shotgun (WGS) entry which is preliminary data.</text>
</comment>
<comment type="subcellular location">
    <subcellularLocation>
        <location evidence="1">Membrane</location>
    </subcellularLocation>
</comment>
<dbReference type="InterPro" id="IPR036138">
    <property type="entry name" value="PBP_dimer_sf"/>
</dbReference>
<name>A0A7M4DNY9_9MICO</name>
<dbReference type="InterPro" id="IPR012338">
    <property type="entry name" value="Beta-lactam/transpept-like"/>
</dbReference>
<dbReference type="AlphaFoldDB" id="A0A7M4DNY9"/>
<dbReference type="InterPro" id="IPR050515">
    <property type="entry name" value="Beta-lactam/transpept"/>
</dbReference>
<keyword evidence="3 5" id="KW-0472">Membrane</keyword>
<dbReference type="SUPFAM" id="SSF56519">
    <property type="entry name" value="Penicillin binding protein dimerisation domain"/>
    <property type="match status" value="1"/>
</dbReference>
<dbReference type="InterPro" id="IPR005311">
    <property type="entry name" value="PBP_dimer"/>
</dbReference>
<keyword evidence="9" id="KW-1185">Reference proteome</keyword>
<dbReference type="Gene3D" id="3.30.450.330">
    <property type="match status" value="1"/>
</dbReference>
<keyword evidence="5" id="KW-0812">Transmembrane</keyword>
<evidence type="ECO:0000259" key="7">
    <source>
        <dbReference type="Pfam" id="PF03717"/>
    </source>
</evidence>
<dbReference type="Pfam" id="PF03717">
    <property type="entry name" value="PBP_dimer"/>
    <property type="match status" value="1"/>
</dbReference>
<evidence type="ECO:0000256" key="4">
    <source>
        <dbReference type="SAM" id="MobiDB-lite"/>
    </source>
</evidence>
<dbReference type="GO" id="GO:0071555">
    <property type="term" value="P:cell wall organization"/>
    <property type="evidence" value="ECO:0007669"/>
    <property type="project" value="TreeGrafter"/>
</dbReference>
<proteinExistence type="inferred from homology"/>
<evidence type="ECO:0000256" key="3">
    <source>
        <dbReference type="ARBA" id="ARBA00023136"/>
    </source>
</evidence>
<feature type="region of interest" description="Disordered" evidence="4">
    <location>
        <begin position="286"/>
        <end position="310"/>
    </location>
</feature>
<keyword evidence="8" id="KW-0808">Transferase</keyword>
<dbReference type="PANTHER" id="PTHR30627">
    <property type="entry name" value="PEPTIDOGLYCAN D,D-TRANSPEPTIDASE"/>
    <property type="match status" value="1"/>
</dbReference>
<protein>
    <submittedName>
        <fullName evidence="8">Penicillin-binding protein PbpB</fullName>
        <ecNumber evidence="8">2.4.1.129</ecNumber>
    </submittedName>
</protein>
<keyword evidence="5" id="KW-1133">Transmembrane helix</keyword>
<dbReference type="PANTHER" id="PTHR30627:SF1">
    <property type="entry name" value="PEPTIDOGLYCAN D,D-TRANSPEPTIDASE FTSI"/>
    <property type="match status" value="1"/>
</dbReference>
<dbReference type="InterPro" id="IPR001460">
    <property type="entry name" value="PCN-bd_Tpept"/>
</dbReference>
<comment type="similarity">
    <text evidence="2">Belongs to the transpeptidase family.</text>
</comment>